<dbReference type="Proteomes" id="UP000700596">
    <property type="component" value="Unassembled WGS sequence"/>
</dbReference>
<evidence type="ECO:0000313" key="6">
    <source>
        <dbReference type="Proteomes" id="UP000700596"/>
    </source>
</evidence>
<dbReference type="SUPFAM" id="SSF53474">
    <property type="entry name" value="alpha/beta-Hydrolases"/>
    <property type="match status" value="1"/>
</dbReference>
<dbReference type="GO" id="GO:0016787">
    <property type="term" value="F:hydrolase activity"/>
    <property type="evidence" value="ECO:0007669"/>
    <property type="project" value="UniProtKB-KW"/>
</dbReference>
<sequence length="535" mass="59211">MLFRILALLLALCVQQFVSADLVVDLDYAKYRGTDLQNGVARWAGMRYARSVSRVDGMRFAAPQDPLPERMGLVVDASKFGPTCIGSTSTIPNEFGGKESEDCLFVNVFAPTISASNTTTTVQNSTLLPVYVFIQGGGFNTNGNANYNGVKLLKASNNSMVIVNFNYRVGPYGFLASKEIADEKALSLNNGLKDQRQLLKWVQKHISKFGGDPNHVVLGGASAGAGSVVFQLTAYGGRDDKLFHGTAAESPAFPPLRNATTSQFMYDDLRNATGCQDLKCMREINAVDFQKAVRGLNKPFPGAKSAPLYFWNPTLDYDFIKDYTYNELRAGHFVKVPTIFGDDQNDGLSFTPSVLNSLLRTQQFLTDQFPNIDNNEDIKTIRRAWRGPVDANNDPRWRSVAADIYGHIRYTCPSLNASAEFTRRGASSWQYRWNFGSAMHVSELGPIWNNGTSPAGVFIQQYWVSFIKTLDPNNLTTTYYTANGPLTSPVWETYGTGNGKRMRFGNDDDVKMETISEDQKAKCDAIIKLGTQLAQ</sequence>
<proteinExistence type="inferred from homology"/>
<evidence type="ECO:0000256" key="3">
    <source>
        <dbReference type="RuleBase" id="RU361235"/>
    </source>
</evidence>
<dbReference type="Pfam" id="PF00135">
    <property type="entry name" value="COesterase"/>
    <property type="match status" value="1"/>
</dbReference>
<feature type="domain" description="Carboxylesterase type B" evidence="4">
    <location>
        <begin position="22"/>
        <end position="511"/>
    </location>
</feature>
<dbReference type="EMBL" id="JAGMWT010000014">
    <property type="protein sequence ID" value="KAH7117122.1"/>
    <property type="molecule type" value="Genomic_DNA"/>
</dbReference>
<comment type="caution">
    <text evidence="5">The sequence shown here is derived from an EMBL/GenBank/DDBJ whole genome shotgun (WGS) entry which is preliminary data.</text>
</comment>
<dbReference type="PROSITE" id="PS00941">
    <property type="entry name" value="CARBOXYLESTERASE_B_2"/>
    <property type="match status" value="1"/>
</dbReference>
<evidence type="ECO:0000256" key="2">
    <source>
        <dbReference type="ARBA" id="ARBA00022801"/>
    </source>
</evidence>
<comment type="similarity">
    <text evidence="1 3">Belongs to the type-B carboxylesterase/lipase family.</text>
</comment>
<dbReference type="InterPro" id="IPR019826">
    <property type="entry name" value="Carboxylesterase_B_AS"/>
</dbReference>
<evidence type="ECO:0000256" key="1">
    <source>
        <dbReference type="ARBA" id="ARBA00005964"/>
    </source>
</evidence>
<name>A0A9P9IEP7_9PLEO</name>
<keyword evidence="6" id="KW-1185">Reference proteome</keyword>
<dbReference type="InterPro" id="IPR029058">
    <property type="entry name" value="AB_hydrolase_fold"/>
</dbReference>
<organism evidence="5 6">
    <name type="scientific">Dendryphion nanum</name>
    <dbReference type="NCBI Taxonomy" id="256645"/>
    <lineage>
        <taxon>Eukaryota</taxon>
        <taxon>Fungi</taxon>
        <taxon>Dikarya</taxon>
        <taxon>Ascomycota</taxon>
        <taxon>Pezizomycotina</taxon>
        <taxon>Dothideomycetes</taxon>
        <taxon>Pleosporomycetidae</taxon>
        <taxon>Pleosporales</taxon>
        <taxon>Torulaceae</taxon>
        <taxon>Dendryphion</taxon>
    </lineage>
</organism>
<dbReference type="EC" id="3.1.1.-" evidence="3"/>
<dbReference type="AlphaFoldDB" id="A0A9P9IEP7"/>
<evidence type="ECO:0000259" key="4">
    <source>
        <dbReference type="Pfam" id="PF00135"/>
    </source>
</evidence>
<feature type="signal peptide" evidence="3">
    <location>
        <begin position="1"/>
        <end position="20"/>
    </location>
</feature>
<dbReference type="PANTHER" id="PTHR11559">
    <property type="entry name" value="CARBOXYLESTERASE"/>
    <property type="match status" value="1"/>
</dbReference>
<gene>
    <name evidence="5" type="ORF">B0J11DRAFT_442461</name>
</gene>
<dbReference type="PROSITE" id="PS00122">
    <property type="entry name" value="CARBOXYLESTERASE_B_1"/>
    <property type="match status" value="1"/>
</dbReference>
<dbReference type="InterPro" id="IPR050309">
    <property type="entry name" value="Type-B_Carboxylest/Lipase"/>
</dbReference>
<dbReference type="InterPro" id="IPR019819">
    <property type="entry name" value="Carboxylesterase_B_CS"/>
</dbReference>
<dbReference type="Gene3D" id="3.40.50.1820">
    <property type="entry name" value="alpha/beta hydrolase"/>
    <property type="match status" value="1"/>
</dbReference>
<reference evidence="5" key="1">
    <citation type="journal article" date="2021" name="Nat. Commun.">
        <title>Genetic determinants of endophytism in the Arabidopsis root mycobiome.</title>
        <authorList>
            <person name="Mesny F."/>
            <person name="Miyauchi S."/>
            <person name="Thiergart T."/>
            <person name="Pickel B."/>
            <person name="Atanasova L."/>
            <person name="Karlsson M."/>
            <person name="Huettel B."/>
            <person name="Barry K.W."/>
            <person name="Haridas S."/>
            <person name="Chen C."/>
            <person name="Bauer D."/>
            <person name="Andreopoulos W."/>
            <person name="Pangilinan J."/>
            <person name="LaButti K."/>
            <person name="Riley R."/>
            <person name="Lipzen A."/>
            <person name="Clum A."/>
            <person name="Drula E."/>
            <person name="Henrissat B."/>
            <person name="Kohler A."/>
            <person name="Grigoriev I.V."/>
            <person name="Martin F.M."/>
            <person name="Hacquard S."/>
        </authorList>
    </citation>
    <scope>NUCLEOTIDE SEQUENCE</scope>
    <source>
        <strain evidence="5">MPI-CAGE-CH-0243</strain>
    </source>
</reference>
<accession>A0A9P9IEP7</accession>
<dbReference type="InterPro" id="IPR002018">
    <property type="entry name" value="CarbesteraseB"/>
</dbReference>
<protein>
    <recommendedName>
        <fullName evidence="3">Carboxylic ester hydrolase</fullName>
        <ecNumber evidence="3">3.1.1.-</ecNumber>
    </recommendedName>
</protein>
<dbReference type="OrthoDB" id="408631at2759"/>
<evidence type="ECO:0000313" key="5">
    <source>
        <dbReference type="EMBL" id="KAH7117122.1"/>
    </source>
</evidence>
<keyword evidence="2 3" id="KW-0378">Hydrolase</keyword>
<feature type="chain" id="PRO_5040546522" description="Carboxylic ester hydrolase" evidence="3">
    <location>
        <begin position="21"/>
        <end position="535"/>
    </location>
</feature>
<keyword evidence="3" id="KW-0732">Signal</keyword>